<dbReference type="Gene3D" id="2.130.10.10">
    <property type="entry name" value="YVTN repeat-like/Quinoprotein amine dehydrogenase"/>
    <property type="match status" value="1"/>
</dbReference>
<protein>
    <recommendedName>
        <fullName evidence="3">Oxidoreductase</fullName>
    </recommendedName>
</protein>
<evidence type="ECO:0000313" key="1">
    <source>
        <dbReference type="EMBL" id="CAL2105288.1"/>
    </source>
</evidence>
<evidence type="ECO:0000313" key="2">
    <source>
        <dbReference type="Proteomes" id="UP001497602"/>
    </source>
</evidence>
<name>A0ABM9PI51_9FLAO</name>
<dbReference type="PANTHER" id="PTHR47199">
    <property type="entry name" value="PHOTOSYSTEM II STABILITY/ASSEMBLY FACTOR HCF136, CHLOROPLASTIC"/>
    <property type="match status" value="1"/>
</dbReference>
<organism evidence="1 2">
    <name type="scientific">Tenacibaculum vairaonense</name>
    <dbReference type="NCBI Taxonomy" id="3137860"/>
    <lineage>
        <taxon>Bacteria</taxon>
        <taxon>Pseudomonadati</taxon>
        <taxon>Bacteroidota</taxon>
        <taxon>Flavobacteriia</taxon>
        <taxon>Flavobacteriales</taxon>
        <taxon>Flavobacteriaceae</taxon>
        <taxon>Tenacibaculum</taxon>
    </lineage>
</organism>
<dbReference type="Pfam" id="PF02012">
    <property type="entry name" value="BNR"/>
    <property type="match status" value="1"/>
</dbReference>
<dbReference type="CDD" id="cd15482">
    <property type="entry name" value="Sialidase_non-viral"/>
    <property type="match status" value="1"/>
</dbReference>
<dbReference type="PANTHER" id="PTHR47199:SF2">
    <property type="entry name" value="PHOTOSYSTEM II STABILITY_ASSEMBLY FACTOR HCF136, CHLOROPLASTIC"/>
    <property type="match status" value="1"/>
</dbReference>
<dbReference type="PROSITE" id="PS51257">
    <property type="entry name" value="PROKAR_LIPOPROTEIN"/>
    <property type="match status" value="1"/>
</dbReference>
<dbReference type="Proteomes" id="UP001497602">
    <property type="component" value="Unassembled WGS sequence"/>
</dbReference>
<dbReference type="InterPro" id="IPR015943">
    <property type="entry name" value="WD40/YVTN_repeat-like_dom_sf"/>
</dbReference>
<accession>A0ABM9PI51</accession>
<evidence type="ECO:0008006" key="3">
    <source>
        <dbReference type="Google" id="ProtNLM"/>
    </source>
</evidence>
<dbReference type="RefSeq" id="WP_348737150.1">
    <property type="nucleotide sequence ID" value="NZ_CAXJRC010000005.1"/>
</dbReference>
<comment type="caution">
    <text evidence="1">The sequence shown here is derived from an EMBL/GenBank/DDBJ whole genome shotgun (WGS) entry which is preliminary data.</text>
</comment>
<keyword evidence="2" id="KW-1185">Reference proteome</keyword>
<dbReference type="SUPFAM" id="SSF50939">
    <property type="entry name" value="Sialidases"/>
    <property type="match status" value="1"/>
</dbReference>
<gene>
    <name evidence="1" type="ORF">T190115A13A_140055</name>
</gene>
<dbReference type="InterPro" id="IPR002860">
    <property type="entry name" value="BNR_rpt"/>
</dbReference>
<proteinExistence type="predicted"/>
<sequence length="347" mass="38571">MKRYLLLYLVVTTLISCKNDYQPRNIDNVTVNTFTIPNSSIRAIKAMDSTTVIFADSRGIIGKTTDTGKTWGIQKITYNDSIAPHFRSMAVIKDTIFALSIANPALLYKIVNKKYSIVYKEEHPKVFYNALQFFEDGKHGIAVGDPTEECPSIILTNDGGNTWYKKPCSELPTFAKGEAFFAASNTNIKIIKDTVWIVSGGKKARVLKSTDKGQTWEVYDTPMLQGNGPQGMYSVDFYNAFEGIAFGGDYTKPNDNCANKVRTTDGGKTWHLIADNETPNYKSCVQYVPNTHGKEVIAVGKTGIAFSNDGGTSWKKISDDSFYTIQFVNKNVAWLAGHEKIGRLLLK</sequence>
<dbReference type="EMBL" id="CAXJRC010000005">
    <property type="protein sequence ID" value="CAL2105288.1"/>
    <property type="molecule type" value="Genomic_DNA"/>
</dbReference>
<reference evidence="1 2" key="1">
    <citation type="submission" date="2024-05" db="EMBL/GenBank/DDBJ databases">
        <authorList>
            <person name="Duchaud E."/>
        </authorList>
    </citation>
    <scope>NUCLEOTIDE SEQUENCE [LARGE SCALE GENOMIC DNA]</scope>
    <source>
        <strain evidence="1">Ena-SAMPLE-TAB-13-05-2024-13:56:06:370-140305</strain>
    </source>
</reference>
<dbReference type="InterPro" id="IPR036278">
    <property type="entry name" value="Sialidase_sf"/>
</dbReference>